<name>A0ABU4F192_9ACTN</name>
<dbReference type="InterPro" id="IPR051267">
    <property type="entry name" value="STEAP_metalloreductase"/>
</dbReference>
<dbReference type="SUPFAM" id="SSF51735">
    <property type="entry name" value="NAD(P)-binding Rossmann-fold domains"/>
    <property type="match status" value="1"/>
</dbReference>
<feature type="domain" description="Pyrroline-5-carboxylate reductase catalytic N-terminal" evidence="2">
    <location>
        <begin position="3"/>
        <end position="92"/>
    </location>
</feature>
<evidence type="ECO:0000313" key="4">
    <source>
        <dbReference type="Proteomes" id="UP001187346"/>
    </source>
</evidence>
<dbReference type="PANTHER" id="PTHR14239:SF10">
    <property type="entry name" value="REDUCTASE"/>
    <property type="match status" value="1"/>
</dbReference>
<organism evidence="3 4">
    <name type="scientific">Streptomyces prunicolor</name>
    <dbReference type="NCBI Taxonomy" id="67348"/>
    <lineage>
        <taxon>Bacteria</taxon>
        <taxon>Bacillati</taxon>
        <taxon>Actinomycetota</taxon>
        <taxon>Actinomycetes</taxon>
        <taxon>Kitasatosporales</taxon>
        <taxon>Streptomycetaceae</taxon>
        <taxon>Streptomyces</taxon>
    </lineage>
</organism>
<dbReference type="PANTHER" id="PTHR14239">
    <property type="entry name" value="DUDULIN-RELATED"/>
    <property type="match status" value="1"/>
</dbReference>
<evidence type="ECO:0000256" key="1">
    <source>
        <dbReference type="ARBA" id="ARBA00023002"/>
    </source>
</evidence>
<evidence type="ECO:0000313" key="3">
    <source>
        <dbReference type="EMBL" id="MDV7214360.1"/>
    </source>
</evidence>
<gene>
    <name evidence="3" type="ORF">R5A26_00175</name>
</gene>
<dbReference type="InterPro" id="IPR036291">
    <property type="entry name" value="NAD(P)-bd_dom_sf"/>
</dbReference>
<dbReference type="Gene3D" id="3.40.50.720">
    <property type="entry name" value="NAD(P)-binding Rossmann-like Domain"/>
    <property type="match status" value="1"/>
</dbReference>
<dbReference type="Proteomes" id="UP001187346">
    <property type="component" value="Unassembled WGS sequence"/>
</dbReference>
<protein>
    <submittedName>
        <fullName evidence="3">NADPH-dependent F420 reductase</fullName>
    </submittedName>
</protein>
<comment type="caution">
    <text evidence="3">The sequence shown here is derived from an EMBL/GenBank/DDBJ whole genome shotgun (WGS) entry which is preliminary data.</text>
</comment>
<dbReference type="InterPro" id="IPR028939">
    <property type="entry name" value="P5C_Rdtase_cat_N"/>
</dbReference>
<keyword evidence="1" id="KW-0560">Oxidoreductase</keyword>
<accession>A0ABU4F192</accession>
<dbReference type="EMBL" id="JAWMAJ010000001">
    <property type="protein sequence ID" value="MDV7214360.1"/>
    <property type="molecule type" value="Genomic_DNA"/>
</dbReference>
<sequence>MHVAIIGAGNVGSAFSRAAVAAGHTVSVSATSPEKAAAVAAETGARPAANNVDAVTGADLVVLAVPGSAVTSVADELAPAVSGKIVVDATNPLNATFTDLDIEETTAAQTLQRHLPNTPVVKAFNTVFAGRLGNPVEQGVPLHLFYAGDDADAKKNVAEFASSLGFAPIDAGGLRMARALEEMAFLNISLNATQGWVWQSGWALLGPTG</sequence>
<evidence type="ECO:0000259" key="2">
    <source>
        <dbReference type="Pfam" id="PF03807"/>
    </source>
</evidence>
<dbReference type="RefSeq" id="WP_317769505.1">
    <property type="nucleotide sequence ID" value="NZ_JAWMAJ010000001.1"/>
</dbReference>
<dbReference type="Pfam" id="PF03807">
    <property type="entry name" value="F420_oxidored"/>
    <property type="match status" value="1"/>
</dbReference>
<proteinExistence type="predicted"/>
<reference evidence="3 4" key="1">
    <citation type="submission" date="2023-10" db="EMBL/GenBank/DDBJ databases">
        <title>Characterization of rhizosphere-enriched actinobacteria from wheat plants lab-grown on chernevaya soil.</title>
        <authorList>
            <person name="Tikhonova E.N."/>
            <person name="Konopkin A."/>
            <person name="Kravchenko I.K."/>
        </authorList>
    </citation>
    <scope>NUCLEOTIDE SEQUENCE [LARGE SCALE GENOMIC DNA]</scope>
    <source>
        <strain evidence="3 4">RR29</strain>
    </source>
</reference>
<keyword evidence="4" id="KW-1185">Reference proteome</keyword>